<reference evidence="1 2" key="1">
    <citation type="submission" date="2018-10" db="EMBL/GenBank/DDBJ databases">
        <title>Genomic Encyclopedia of Archaeal and Bacterial Type Strains, Phase II (KMG-II): from individual species to whole genera.</title>
        <authorList>
            <person name="Goeker M."/>
        </authorList>
    </citation>
    <scope>NUCLEOTIDE SEQUENCE [LARGE SCALE GENOMIC DNA]</scope>
    <source>
        <strain evidence="1 2">DSM 19624</strain>
    </source>
</reference>
<name>A0A497Y6G1_9SPHI</name>
<evidence type="ECO:0000313" key="1">
    <source>
        <dbReference type="EMBL" id="RLJ77375.1"/>
    </source>
</evidence>
<sequence length="177" mass="21100">MIYGTIWLWILKLKDMIINTSAFPEFELACDILYIRPHEAIEAFMNSISLAYLYSTDRYLSQRIDDPNLPIVECSVDDTKNYHGLGNNPTKFIASNFLVTHCSLFYERFLPVQKVQKRYINKFKRLKSELKKETNEELRYFLLIGFYNDWHRELIENMSENDAIIDVRSKRDNLIKK</sequence>
<dbReference type="EMBL" id="RCCK01000011">
    <property type="protein sequence ID" value="RLJ77375.1"/>
    <property type="molecule type" value="Genomic_DNA"/>
</dbReference>
<proteinExistence type="predicted"/>
<evidence type="ECO:0000313" key="2">
    <source>
        <dbReference type="Proteomes" id="UP000273898"/>
    </source>
</evidence>
<comment type="caution">
    <text evidence="1">The sequence shown here is derived from an EMBL/GenBank/DDBJ whole genome shotgun (WGS) entry which is preliminary data.</text>
</comment>
<accession>A0A497Y6G1</accession>
<protein>
    <submittedName>
        <fullName evidence="1">Uncharacterized protein</fullName>
    </submittedName>
</protein>
<dbReference type="AlphaFoldDB" id="A0A497Y6G1"/>
<dbReference type="Proteomes" id="UP000273898">
    <property type="component" value="Unassembled WGS sequence"/>
</dbReference>
<gene>
    <name evidence="1" type="ORF">BCL90_2461</name>
</gene>
<organism evidence="1 2">
    <name type="scientific">Pedobacter alluvionis</name>
    <dbReference type="NCBI Taxonomy" id="475253"/>
    <lineage>
        <taxon>Bacteria</taxon>
        <taxon>Pseudomonadati</taxon>
        <taxon>Bacteroidota</taxon>
        <taxon>Sphingobacteriia</taxon>
        <taxon>Sphingobacteriales</taxon>
        <taxon>Sphingobacteriaceae</taxon>
        <taxon>Pedobacter</taxon>
    </lineage>
</organism>